<dbReference type="Pfam" id="PF07589">
    <property type="entry name" value="PEP-CTERM"/>
    <property type="match status" value="1"/>
</dbReference>
<dbReference type="KEGG" id="osu:NT6N_18990"/>
<sequence length="226" mass="23038">MKHTILLITALLTLPASAVVVFDFGNGSSNGNNSQNGGLGNWTPFSEGDPIGSVSTSIGGIQMTLNGIANDGNATADEAWGINSQGIGIITDGIDGVTGRRVDGSAGEAIVFSFDVDVFLVSVNFGSFANVGGNDESLTLTPDGGSVITFSTADDGGAGNADPQYEWDLGGVLVTAGTEIRLTTDPAQTQDGGILFNEITVNAVPEPSSATLLALSGFGLLVRRRR</sequence>
<dbReference type="EMBL" id="AP026866">
    <property type="protein sequence ID" value="BDS06859.1"/>
    <property type="molecule type" value="Genomic_DNA"/>
</dbReference>
<accession>A0AAT9FLP2</accession>
<dbReference type="NCBIfam" id="TIGR03382">
    <property type="entry name" value="GC_trans_RRR"/>
    <property type="match status" value="1"/>
</dbReference>
<proteinExistence type="predicted"/>
<dbReference type="InterPro" id="IPR017756">
    <property type="entry name" value="TM_Gly-Cys-Arg_CS"/>
</dbReference>
<dbReference type="NCBIfam" id="TIGR02595">
    <property type="entry name" value="PEP_CTERM"/>
    <property type="match status" value="1"/>
</dbReference>
<feature type="chain" id="PRO_5043736822" description="Ice-binding protein C-terminal domain-containing protein" evidence="1">
    <location>
        <begin position="19"/>
        <end position="226"/>
    </location>
</feature>
<evidence type="ECO:0000313" key="3">
    <source>
        <dbReference type="EMBL" id="BDS06859.1"/>
    </source>
</evidence>
<evidence type="ECO:0000256" key="1">
    <source>
        <dbReference type="SAM" id="SignalP"/>
    </source>
</evidence>
<reference evidence="3" key="1">
    <citation type="submission" date="2024-07" db="EMBL/GenBank/DDBJ databases">
        <title>Complete genome sequence of Verrucomicrobiaceae bacterium NT6N.</title>
        <authorList>
            <person name="Huang C."/>
            <person name="Takami H."/>
            <person name="Hamasaki K."/>
        </authorList>
    </citation>
    <scope>NUCLEOTIDE SEQUENCE</scope>
    <source>
        <strain evidence="3">NT6N</strain>
    </source>
</reference>
<evidence type="ECO:0000259" key="2">
    <source>
        <dbReference type="Pfam" id="PF07589"/>
    </source>
</evidence>
<keyword evidence="1" id="KW-0732">Signal</keyword>
<feature type="domain" description="Ice-binding protein C-terminal" evidence="2">
    <location>
        <begin position="203"/>
        <end position="226"/>
    </location>
</feature>
<protein>
    <recommendedName>
        <fullName evidence="2">Ice-binding protein C-terminal domain-containing protein</fullName>
    </recommendedName>
</protein>
<organism evidence="3">
    <name type="scientific">Oceaniferula spumae</name>
    <dbReference type="NCBI Taxonomy" id="2979115"/>
    <lineage>
        <taxon>Bacteria</taxon>
        <taxon>Pseudomonadati</taxon>
        <taxon>Verrucomicrobiota</taxon>
        <taxon>Verrucomicrobiia</taxon>
        <taxon>Verrucomicrobiales</taxon>
        <taxon>Verrucomicrobiaceae</taxon>
        <taxon>Oceaniferula</taxon>
    </lineage>
</organism>
<dbReference type="AlphaFoldDB" id="A0AAT9FLP2"/>
<feature type="signal peptide" evidence="1">
    <location>
        <begin position="1"/>
        <end position="18"/>
    </location>
</feature>
<name>A0AAT9FLP2_9BACT</name>
<dbReference type="InterPro" id="IPR013424">
    <property type="entry name" value="Ice-binding_C"/>
</dbReference>
<gene>
    <name evidence="3" type="ORF">NT6N_18990</name>
</gene>